<name>A0A1I5Y5K6_9BACI</name>
<accession>A0A1I5Y5K6</accession>
<dbReference type="RefSeq" id="WP_061803682.1">
    <property type="nucleotide sequence ID" value="NZ_FOXX01000002.1"/>
</dbReference>
<evidence type="ECO:0000256" key="5">
    <source>
        <dbReference type="ARBA" id="ARBA00022692"/>
    </source>
</evidence>
<feature type="transmembrane region" description="Helical" evidence="8">
    <location>
        <begin position="216"/>
        <end position="240"/>
    </location>
</feature>
<dbReference type="InterPro" id="IPR038770">
    <property type="entry name" value="Na+/solute_symporter_sf"/>
</dbReference>
<feature type="transmembrane region" description="Helical" evidence="8">
    <location>
        <begin position="247"/>
        <end position="267"/>
    </location>
</feature>
<feature type="transmembrane region" description="Helical" evidence="8">
    <location>
        <begin position="91"/>
        <end position="114"/>
    </location>
</feature>
<dbReference type="Gene3D" id="1.20.1530.20">
    <property type="match status" value="2"/>
</dbReference>
<evidence type="ECO:0000256" key="2">
    <source>
        <dbReference type="ARBA" id="ARBA00010145"/>
    </source>
</evidence>
<evidence type="ECO:0000313" key="10">
    <source>
        <dbReference type="Proteomes" id="UP000182762"/>
    </source>
</evidence>
<comment type="subcellular location">
    <subcellularLocation>
        <location evidence="1">Cell membrane</location>
        <topology evidence="1">Multi-pass membrane protein</topology>
    </subcellularLocation>
</comment>
<dbReference type="Pfam" id="PF03547">
    <property type="entry name" value="Mem_trans"/>
    <property type="match status" value="2"/>
</dbReference>
<protein>
    <recommendedName>
        <fullName evidence="11">AEC family transporter</fullName>
    </recommendedName>
</protein>
<keyword evidence="7 8" id="KW-0472">Membrane</keyword>
<proteinExistence type="inferred from homology"/>
<gene>
    <name evidence="9" type="ORF">SAMN02745910_01256</name>
</gene>
<comment type="caution">
    <text evidence="9">The sequence shown here is derived from an EMBL/GenBank/DDBJ whole genome shotgun (WGS) entry which is preliminary data.</text>
</comment>
<keyword evidence="6 8" id="KW-1133">Transmembrane helix</keyword>
<dbReference type="PANTHER" id="PTHR36838:SF1">
    <property type="entry name" value="SLR1864 PROTEIN"/>
    <property type="match status" value="1"/>
</dbReference>
<feature type="transmembrane region" description="Helical" evidence="8">
    <location>
        <begin position="273"/>
        <end position="296"/>
    </location>
</feature>
<evidence type="ECO:0000256" key="4">
    <source>
        <dbReference type="ARBA" id="ARBA00022475"/>
    </source>
</evidence>
<organism evidence="9 10">
    <name type="scientific">Priestia endophytica DSM 13796</name>
    <dbReference type="NCBI Taxonomy" id="1121089"/>
    <lineage>
        <taxon>Bacteria</taxon>
        <taxon>Bacillati</taxon>
        <taxon>Bacillota</taxon>
        <taxon>Bacilli</taxon>
        <taxon>Bacillales</taxon>
        <taxon>Bacillaceae</taxon>
        <taxon>Priestia</taxon>
    </lineage>
</organism>
<evidence type="ECO:0000256" key="8">
    <source>
        <dbReference type="SAM" id="Phobius"/>
    </source>
</evidence>
<dbReference type="PANTHER" id="PTHR36838">
    <property type="entry name" value="AUXIN EFFLUX CARRIER FAMILY PROTEIN"/>
    <property type="match status" value="1"/>
</dbReference>
<feature type="transmembrane region" description="Helical" evidence="8">
    <location>
        <begin position="57"/>
        <end position="79"/>
    </location>
</feature>
<feature type="transmembrane region" description="Helical" evidence="8">
    <location>
        <begin position="180"/>
        <end position="204"/>
    </location>
</feature>
<dbReference type="Proteomes" id="UP000182762">
    <property type="component" value="Unassembled WGS sequence"/>
</dbReference>
<dbReference type="EMBL" id="FOXX01000002">
    <property type="protein sequence ID" value="SFQ39459.1"/>
    <property type="molecule type" value="Genomic_DNA"/>
</dbReference>
<dbReference type="InterPro" id="IPR004776">
    <property type="entry name" value="Mem_transp_PIN-like"/>
</dbReference>
<feature type="transmembrane region" description="Helical" evidence="8">
    <location>
        <begin position="120"/>
        <end position="141"/>
    </location>
</feature>
<keyword evidence="4" id="KW-1003">Cell membrane</keyword>
<comment type="similarity">
    <text evidence="2">Belongs to the auxin efflux carrier (TC 2.A.69) family.</text>
</comment>
<evidence type="ECO:0000256" key="3">
    <source>
        <dbReference type="ARBA" id="ARBA00022448"/>
    </source>
</evidence>
<keyword evidence="10" id="KW-1185">Reference proteome</keyword>
<reference evidence="9 10" key="1">
    <citation type="submission" date="2016-10" db="EMBL/GenBank/DDBJ databases">
        <authorList>
            <person name="Varghese N."/>
            <person name="Submissions S."/>
        </authorList>
    </citation>
    <scope>NUCLEOTIDE SEQUENCE [LARGE SCALE GENOMIC DNA]</scope>
    <source>
        <strain evidence="9 10">DSM 13796</strain>
    </source>
</reference>
<keyword evidence="5 8" id="KW-0812">Transmembrane</keyword>
<evidence type="ECO:0000256" key="7">
    <source>
        <dbReference type="ARBA" id="ARBA00023136"/>
    </source>
</evidence>
<dbReference type="GeneID" id="93709981"/>
<evidence type="ECO:0000313" key="9">
    <source>
        <dbReference type="EMBL" id="SFQ39459.1"/>
    </source>
</evidence>
<feature type="transmembrane region" description="Helical" evidence="8">
    <location>
        <begin position="6"/>
        <end position="24"/>
    </location>
</feature>
<sequence>MIFFEVILPVILIFFSGYMIQKIFKVDIKPISTISIYILMPALVFQTFYTTPLDSNLFYIVITSTLIFAALVVVSIVTSRLCKQDTEQESALILTSAFANSGNYGAPIVLFAFGQAGMNYAVPLMVFHSILMSVFGVYFAARSQGGIKLAVRTVLKQPTNYAILPAVLLQEFHISIPDNFYASIELVGNCCIPVVMIILGMQLADVNAKKLEWGNISIASGIRLIASPILAYLICLMFPIEPLLRNVIVIMAAMPSAATTAMYAIQFNTKPQFVSSGTLITTVLSFGTLTFLLSILH</sequence>
<evidence type="ECO:0000256" key="1">
    <source>
        <dbReference type="ARBA" id="ARBA00004651"/>
    </source>
</evidence>
<feature type="transmembrane region" description="Helical" evidence="8">
    <location>
        <begin position="31"/>
        <end position="51"/>
    </location>
</feature>
<keyword evidence="3" id="KW-0813">Transport</keyword>
<evidence type="ECO:0008006" key="11">
    <source>
        <dbReference type="Google" id="ProtNLM"/>
    </source>
</evidence>
<evidence type="ECO:0000256" key="6">
    <source>
        <dbReference type="ARBA" id="ARBA00022989"/>
    </source>
</evidence>